<proteinExistence type="predicted"/>
<dbReference type="PANTHER" id="PTHR30024:SF42">
    <property type="entry name" value="ALIPHATIC SULFONATES-BINDING PROTEIN-RELATED"/>
    <property type="match status" value="1"/>
</dbReference>
<dbReference type="OrthoDB" id="6788250at2"/>
<feature type="signal peptide" evidence="1">
    <location>
        <begin position="1"/>
        <end position="26"/>
    </location>
</feature>
<comment type="caution">
    <text evidence="2">The sequence shown here is derived from an EMBL/GenBank/DDBJ whole genome shotgun (WGS) entry which is preliminary data.</text>
</comment>
<dbReference type="Gene3D" id="3.40.190.10">
    <property type="entry name" value="Periplasmic binding protein-like II"/>
    <property type="match status" value="2"/>
</dbReference>
<dbReference type="RefSeq" id="WP_119398659.1">
    <property type="nucleotide sequence ID" value="NZ_QWJJ01000006.1"/>
</dbReference>
<evidence type="ECO:0000256" key="1">
    <source>
        <dbReference type="SAM" id="SignalP"/>
    </source>
</evidence>
<keyword evidence="3" id="KW-1185">Reference proteome</keyword>
<dbReference type="SUPFAM" id="SSF53850">
    <property type="entry name" value="Periplasmic binding protein-like II"/>
    <property type="match status" value="1"/>
</dbReference>
<reference evidence="2 3" key="1">
    <citation type="submission" date="2018-08" db="EMBL/GenBank/DDBJ databases">
        <title>Pseudooceanicola sediminis CY03 in the family Rhodobacteracea.</title>
        <authorList>
            <person name="Zhang Y.-J."/>
        </authorList>
    </citation>
    <scope>NUCLEOTIDE SEQUENCE [LARGE SCALE GENOMIC DNA]</scope>
    <source>
        <strain evidence="2 3">CY03</strain>
    </source>
</reference>
<dbReference type="AlphaFoldDB" id="A0A399J1Q3"/>
<sequence>MALLRRLTLSAVLSAALAFGSQPVLAQDTVTLEIGYMPILPDAQLFVTLEEGWMQEAGIDADLVQFQEGPAMVQALLAGQLDVAYFGIGPAMVARARGADIKVVASNVIEQISVVALGDLAPYFDEGDTATAFERFAADHGRKPVISTFPRGSVPETVLQYWLTKGLQIDPSQVEIIAQGAAQVQQALLTGAVDGAAILEPVVSSVLAQDPDARVVAAGSQLFANQPGAVLAVREGVLADHGDQIAALVAAHVRATEMLVNDAEAATPLVAKYVGGGRMDPAIIQAAIERTGASFVADPNRIVDGTRVMHDFQAEQGTLKQPVDLDALFDLSVYDSIAGN</sequence>
<keyword evidence="1" id="KW-0732">Signal</keyword>
<dbReference type="Proteomes" id="UP000265848">
    <property type="component" value="Unassembled WGS sequence"/>
</dbReference>
<gene>
    <name evidence="2" type="ORF">DL237_08715</name>
</gene>
<evidence type="ECO:0000313" key="2">
    <source>
        <dbReference type="EMBL" id="RII39220.1"/>
    </source>
</evidence>
<organism evidence="2 3">
    <name type="scientific">Pseudooceanicola sediminis</name>
    <dbReference type="NCBI Taxonomy" id="2211117"/>
    <lineage>
        <taxon>Bacteria</taxon>
        <taxon>Pseudomonadati</taxon>
        <taxon>Pseudomonadota</taxon>
        <taxon>Alphaproteobacteria</taxon>
        <taxon>Rhodobacterales</taxon>
        <taxon>Paracoccaceae</taxon>
        <taxon>Pseudooceanicola</taxon>
    </lineage>
</organism>
<evidence type="ECO:0000313" key="3">
    <source>
        <dbReference type="Proteomes" id="UP000265848"/>
    </source>
</evidence>
<protein>
    <submittedName>
        <fullName evidence="2">ABC transporter substrate-binding protein</fullName>
    </submittedName>
</protein>
<dbReference type="PANTHER" id="PTHR30024">
    <property type="entry name" value="ALIPHATIC SULFONATES-BINDING PROTEIN-RELATED"/>
    <property type="match status" value="1"/>
</dbReference>
<dbReference type="Pfam" id="PF13379">
    <property type="entry name" value="NMT1_2"/>
    <property type="match status" value="1"/>
</dbReference>
<feature type="chain" id="PRO_5017286602" evidence="1">
    <location>
        <begin position="27"/>
        <end position="340"/>
    </location>
</feature>
<dbReference type="EMBL" id="QWJJ01000006">
    <property type="protein sequence ID" value="RII39220.1"/>
    <property type="molecule type" value="Genomic_DNA"/>
</dbReference>
<name>A0A399J1Q3_9RHOB</name>
<accession>A0A399J1Q3</accession>